<dbReference type="Pfam" id="PF13519">
    <property type="entry name" value="VWA_2"/>
    <property type="match status" value="1"/>
</dbReference>
<dbReference type="KEGG" id="sfc:Spiaf_2541"/>
<name>H9UM28_SPIAZ</name>
<dbReference type="InterPro" id="IPR052969">
    <property type="entry name" value="Thr-specific_kinase-like"/>
</dbReference>
<dbReference type="Gene3D" id="3.40.50.410">
    <property type="entry name" value="von Willebrand factor, type A domain"/>
    <property type="match status" value="1"/>
</dbReference>
<accession>H9UM28</accession>
<dbReference type="RefSeq" id="WP_014456553.1">
    <property type="nucleotide sequence ID" value="NC_017098.1"/>
</dbReference>
<evidence type="ECO:0000313" key="2">
    <source>
        <dbReference type="EMBL" id="AFG38571.1"/>
    </source>
</evidence>
<dbReference type="eggNOG" id="COG2304">
    <property type="taxonomic scope" value="Bacteria"/>
</dbReference>
<reference evidence="3" key="1">
    <citation type="journal article" date="2013" name="Stand. Genomic Sci.">
        <title>Complete genome sequence of the halophilic bacterium Spirochaeta africana type strain (Z-7692(T)) from the alkaline Lake Magadi in the East African Rift.</title>
        <authorList>
            <person name="Liolos K."/>
            <person name="Abt B."/>
            <person name="Scheuner C."/>
            <person name="Teshima H."/>
            <person name="Held B."/>
            <person name="Lapidus A."/>
            <person name="Nolan M."/>
            <person name="Lucas S."/>
            <person name="Deshpande S."/>
            <person name="Cheng J.F."/>
            <person name="Tapia R."/>
            <person name="Goodwin L.A."/>
            <person name="Pitluck S."/>
            <person name="Pagani I."/>
            <person name="Ivanova N."/>
            <person name="Mavromatis K."/>
            <person name="Mikhailova N."/>
            <person name="Huntemann M."/>
            <person name="Pati A."/>
            <person name="Chen A."/>
            <person name="Palaniappan K."/>
            <person name="Land M."/>
            <person name="Rohde M."/>
            <person name="Tindall B.J."/>
            <person name="Detter J.C."/>
            <person name="Goker M."/>
            <person name="Bristow J."/>
            <person name="Eisen J.A."/>
            <person name="Markowitz V."/>
            <person name="Hugenholtz P."/>
            <person name="Woyke T."/>
            <person name="Klenk H.P."/>
            <person name="Kyrpides N.C."/>
        </authorList>
    </citation>
    <scope>NUCLEOTIDE SEQUENCE</scope>
    <source>
        <strain evidence="3">ATCC 700263 / DSM 8902 / Z-7692</strain>
    </source>
</reference>
<dbReference type="CDD" id="cd00198">
    <property type="entry name" value="vWFA"/>
    <property type="match status" value="1"/>
</dbReference>
<dbReference type="InterPro" id="IPR036465">
    <property type="entry name" value="vWFA_dom_sf"/>
</dbReference>
<sequence length="381" mass="43035">MSGKKSVWRRGYGCVVVCLLAVIGGGIHAMELTPDDVRIEESLDGGFYLYIRAHEDVGSVLIVESTEHPERAAASYALRDPGNHPANRGEVRLLDGEPLEETRGQSLVSSTIREDPEFGQAFRVFIPYITVYGYPWSRSGELEIRDGTYINIRTFALPFADYRGAFLDNPFRIRVTQDTVQQPTTPPTEDGPFHPIADETFSRLAEQTETRMRYVEDPQDITAALQEVLDEAPPVGLEIALVLDTTQSMYPYMPQLQQDLVPMLEEATDRFPEWRIGVVFFRDYMEEYLTRKFPMTDDMSAVQNYINRAVARGGRDIPEAVYEGLYAALMGYEWQAEERRIILVGDAPPHPRPRGHVDESMVMEAAAELGVQIHPVLVAPY</sequence>
<dbReference type="SUPFAM" id="SSF53300">
    <property type="entry name" value="vWA-like"/>
    <property type="match status" value="1"/>
</dbReference>
<dbReference type="EMBL" id="CP003282">
    <property type="protein sequence ID" value="AFG38571.1"/>
    <property type="molecule type" value="Genomic_DNA"/>
</dbReference>
<protein>
    <recommendedName>
        <fullName evidence="1">VWFA domain-containing protein</fullName>
    </recommendedName>
</protein>
<dbReference type="STRING" id="889378.Spiaf_2541"/>
<gene>
    <name evidence="2" type="ordered locus">Spiaf_2541</name>
</gene>
<proteinExistence type="predicted"/>
<dbReference type="OrthoDB" id="308811at2"/>
<dbReference type="InterPro" id="IPR002035">
    <property type="entry name" value="VWF_A"/>
</dbReference>
<dbReference type="HOGENOM" id="CLU_729450_0_0_12"/>
<evidence type="ECO:0000259" key="1">
    <source>
        <dbReference type="Pfam" id="PF13519"/>
    </source>
</evidence>
<dbReference type="Proteomes" id="UP000007383">
    <property type="component" value="Chromosome"/>
</dbReference>
<dbReference type="PATRIC" id="fig|889378.3.peg.2517"/>
<keyword evidence="3" id="KW-1185">Reference proteome</keyword>
<feature type="domain" description="VWFA" evidence="1">
    <location>
        <begin position="240"/>
        <end position="346"/>
    </location>
</feature>
<dbReference type="PANTHER" id="PTHR47763">
    <property type="entry name" value="ALPHA-PROTEIN KINASE VWKA"/>
    <property type="match status" value="1"/>
</dbReference>
<dbReference type="AlphaFoldDB" id="H9UM28"/>
<evidence type="ECO:0000313" key="3">
    <source>
        <dbReference type="Proteomes" id="UP000007383"/>
    </source>
</evidence>
<organism evidence="2 3">
    <name type="scientific">Spirochaeta africana (strain ATCC 700263 / DSM 8902 / Z-7692)</name>
    <dbReference type="NCBI Taxonomy" id="889378"/>
    <lineage>
        <taxon>Bacteria</taxon>
        <taxon>Pseudomonadati</taxon>
        <taxon>Spirochaetota</taxon>
        <taxon>Spirochaetia</taxon>
        <taxon>Spirochaetales</taxon>
        <taxon>Spirochaetaceae</taxon>
        <taxon>Spirochaeta</taxon>
    </lineage>
</organism>